<dbReference type="KEGG" id="fln:FLA_2439"/>
<protein>
    <submittedName>
        <fullName evidence="2">DoxX-like family protein</fullName>
    </submittedName>
</protein>
<keyword evidence="1" id="KW-0812">Transmembrane</keyword>
<sequence>MRLIKKHIHKALTCSIAIVWVANGLFCKVLGLVPRHRQIVSAILGPTYASPFTLLIGFLEIGMAIWIVSGYRSRLNALTQMLVIATMNTLEFTLVPHLLLWGRWNAFFAFLFIIMIYLNEFCIKPGTPKHT</sequence>
<gene>
    <name evidence="2" type="ORF">SAMN05421788_10777</name>
</gene>
<evidence type="ECO:0000256" key="1">
    <source>
        <dbReference type="SAM" id="Phobius"/>
    </source>
</evidence>
<feature type="transmembrane region" description="Helical" evidence="1">
    <location>
        <begin position="48"/>
        <end position="69"/>
    </location>
</feature>
<keyword evidence="3" id="KW-1185">Reference proteome</keyword>
<dbReference type="EMBL" id="FTOR01000007">
    <property type="protein sequence ID" value="SIT26897.1"/>
    <property type="molecule type" value="Genomic_DNA"/>
</dbReference>
<proteinExistence type="predicted"/>
<dbReference type="RefSeq" id="WP_076380680.1">
    <property type="nucleotide sequence ID" value="NZ_AP017422.1"/>
</dbReference>
<evidence type="ECO:0000313" key="3">
    <source>
        <dbReference type="Proteomes" id="UP000186917"/>
    </source>
</evidence>
<reference evidence="3" key="1">
    <citation type="submission" date="2017-01" db="EMBL/GenBank/DDBJ databases">
        <authorList>
            <person name="Varghese N."/>
            <person name="Submissions S."/>
        </authorList>
    </citation>
    <scope>NUCLEOTIDE SEQUENCE [LARGE SCALE GENOMIC DNA]</scope>
    <source>
        <strain evidence="3">DSM 21054</strain>
    </source>
</reference>
<evidence type="ECO:0000313" key="2">
    <source>
        <dbReference type="EMBL" id="SIT26897.1"/>
    </source>
</evidence>
<dbReference type="Proteomes" id="UP000186917">
    <property type="component" value="Unassembled WGS sequence"/>
</dbReference>
<keyword evidence="1" id="KW-1133">Transmembrane helix</keyword>
<name>A0A173MFM5_9BACT</name>
<dbReference type="AlphaFoldDB" id="A0A173MFM5"/>
<keyword evidence="1" id="KW-0472">Membrane</keyword>
<organism evidence="2 3">
    <name type="scientific">Filimonas lacunae</name>
    <dbReference type="NCBI Taxonomy" id="477680"/>
    <lineage>
        <taxon>Bacteria</taxon>
        <taxon>Pseudomonadati</taxon>
        <taxon>Bacteroidota</taxon>
        <taxon>Chitinophagia</taxon>
        <taxon>Chitinophagales</taxon>
        <taxon>Chitinophagaceae</taxon>
        <taxon>Filimonas</taxon>
    </lineage>
</organism>
<dbReference type="STRING" id="477680.SAMN05421788_10777"/>
<dbReference type="OrthoDB" id="1365847at2"/>
<feature type="transmembrane region" description="Helical" evidence="1">
    <location>
        <begin position="81"/>
        <end position="100"/>
    </location>
</feature>
<dbReference type="InterPro" id="IPR025695">
    <property type="entry name" value="DoxX-like"/>
</dbReference>
<accession>A0A173MFM5</accession>
<feature type="transmembrane region" description="Helical" evidence="1">
    <location>
        <begin position="106"/>
        <end position="123"/>
    </location>
</feature>
<dbReference type="Pfam" id="PF13781">
    <property type="entry name" value="DoxX_3"/>
    <property type="match status" value="1"/>
</dbReference>